<keyword evidence="5" id="KW-0539">Nucleus</keyword>
<dbReference type="EMBL" id="CP133619">
    <property type="protein sequence ID" value="WMV40634.1"/>
    <property type="molecule type" value="Genomic_DNA"/>
</dbReference>
<dbReference type="GO" id="GO:0005634">
    <property type="term" value="C:nucleus"/>
    <property type="evidence" value="ECO:0007669"/>
    <property type="project" value="UniProtKB-SubCell"/>
</dbReference>
<evidence type="ECO:0000256" key="5">
    <source>
        <dbReference type="ARBA" id="ARBA00023242"/>
    </source>
</evidence>
<sequence length="573" mass="64788">MDGAFTWDYYLLINELTQGMEHTKQLRTYLSSVPSTSEAIPELLLQKILSSYEQSLLILKWSGSPVQSLPAARSIESKVSGDGNPRSDDKKRSSEDHQKLIHISKRRKSQFLEQVRFNAKSEVEGPPDDGYSWRKYGQKDIFGAKFPRGYYRCTFRHIDNCLATKQMQRSDVDPTGFEITYRGYHTCQCHQVTNSILQAASPGRQASHHSLIDDDYSPYFVGAEGGFDSFEGPIDGGYSSIKFEQKDIRGAKYLRKSQFFDQVRVKTESEVENPQDDGYSWRKYGQKDVLGAKFPRGYYRCTFRYIENCLATKQMQRSDVDPTGFEITYKGYHTCQCHQVTNSILQATLPERQASHHSLIGGDYSPYFVGAEGGFDSFEGPIDGGYSWIKFGQKDILGAKYPRSYYRCTYGNMKNCRAIKQVQRSDDDPTAFEIIYRGSHTCHLATNSALQATSPGKEASQHSLIVGRYSPSFVSPTTPESNYFSVSSFQMNDLGIVHNLDHSESYLSDIGMFLDLHHSDSDRTDISANTSTTSSSMGGEFARLSGGRPDFSIWTKRHPQTEAITPQKDDKDE</sequence>
<reference evidence="9" key="1">
    <citation type="submission" date="2023-08" db="EMBL/GenBank/DDBJ databases">
        <title>A de novo genome assembly of Solanum verrucosum Schlechtendal, a Mexican diploid species geographically isolated from the other diploid A-genome species in potato relatives.</title>
        <authorList>
            <person name="Hosaka K."/>
        </authorList>
    </citation>
    <scope>NUCLEOTIDE SEQUENCE</scope>
    <source>
        <tissue evidence="9">Young leaves</tissue>
    </source>
</reference>
<dbReference type="GO" id="GO:0010193">
    <property type="term" value="P:response to ozone"/>
    <property type="evidence" value="ECO:0007669"/>
    <property type="project" value="UniProtKB-ARBA"/>
</dbReference>
<evidence type="ECO:0000256" key="4">
    <source>
        <dbReference type="ARBA" id="ARBA00023163"/>
    </source>
</evidence>
<evidence type="ECO:0000256" key="7">
    <source>
        <dbReference type="SAM" id="MobiDB-lite"/>
    </source>
</evidence>
<dbReference type="AlphaFoldDB" id="A0AAF0U7R2"/>
<dbReference type="Gene3D" id="2.20.25.80">
    <property type="entry name" value="WRKY domain"/>
    <property type="match status" value="3"/>
</dbReference>
<feature type="domain" description="WRKY" evidence="8">
    <location>
        <begin position="128"/>
        <end position="185"/>
    </location>
</feature>
<dbReference type="PROSITE" id="PS50811">
    <property type="entry name" value="WRKY"/>
    <property type="match status" value="3"/>
</dbReference>
<keyword evidence="4" id="KW-0804">Transcription</keyword>
<dbReference type="FunFam" id="2.20.25.80:FF:000009">
    <property type="entry name" value="WRKY transcription factor 53"/>
    <property type="match status" value="1"/>
</dbReference>
<dbReference type="GO" id="GO:0003700">
    <property type="term" value="F:DNA-binding transcription factor activity"/>
    <property type="evidence" value="ECO:0007669"/>
    <property type="project" value="InterPro"/>
</dbReference>
<evidence type="ECO:0000256" key="3">
    <source>
        <dbReference type="ARBA" id="ARBA00023125"/>
    </source>
</evidence>
<accession>A0AAF0U7R2</accession>
<evidence type="ECO:0000259" key="8">
    <source>
        <dbReference type="PROSITE" id="PS50811"/>
    </source>
</evidence>
<protein>
    <recommendedName>
        <fullName evidence="8">WRKY domain-containing protein</fullName>
    </recommendedName>
</protein>
<evidence type="ECO:0000256" key="1">
    <source>
        <dbReference type="ARBA" id="ARBA00004123"/>
    </source>
</evidence>
<dbReference type="Pfam" id="PF03106">
    <property type="entry name" value="WRKY"/>
    <property type="match status" value="3"/>
</dbReference>
<dbReference type="PANTHER" id="PTHR32096:SF36">
    <property type="entry name" value="WRKY TRANSCRIPTION FACTOR 41-RELATED"/>
    <property type="match status" value="1"/>
</dbReference>
<feature type="domain" description="WRKY" evidence="8">
    <location>
        <begin position="377"/>
        <end position="445"/>
    </location>
</feature>
<feature type="domain" description="WRKY" evidence="8">
    <location>
        <begin position="270"/>
        <end position="333"/>
    </location>
</feature>
<name>A0AAF0U7R2_SOLVR</name>
<dbReference type="GO" id="GO:0010150">
    <property type="term" value="P:leaf senescence"/>
    <property type="evidence" value="ECO:0007669"/>
    <property type="project" value="UniProtKB-ARBA"/>
</dbReference>
<dbReference type="GO" id="GO:0042542">
    <property type="term" value="P:response to hydrogen peroxide"/>
    <property type="evidence" value="ECO:0007669"/>
    <property type="project" value="UniProtKB-ARBA"/>
</dbReference>
<dbReference type="SUPFAM" id="SSF118290">
    <property type="entry name" value="WRKY DNA-binding domain"/>
    <property type="match status" value="3"/>
</dbReference>
<dbReference type="GO" id="GO:0000976">
    <property type="term" value="F:transcription cis-regulatory region binding"/>
    <property type="evidence" value="ECO:0007669"/>
    <property type="project" value="TreeGrafter"/>
</dbReference>
<evidence type="ECO:0000313" key="9">
    <source>
        <dbReference type="EMBL" id="WMV40634.1"/>
    </source>
</evidence>
<proteinExistence type="inferred from homology"/>
<keyword evidence="10" id="KW-1185">Reference proteome</keyword>
<feature type="compositionally biased region" description="Basic and acidic residues" evidence="7">
    <location>
        <begin position="85"/>
        <end position="99"/>
    </location>
</feature>
<dbReference type="Proteomes" id="UP001234989">
    <property type="component" value="Chromosome 8"/>
</dbReference>
<comment type="similarity">
    <text evidence="6">Belongs to the WRKY group III family.</text>
</comment>
<dbReference type="GO" id="GO:0009751">
    <property type="term" value="P:response to salicylic acid"/>
    <property type="evidence" value="ECO:0007669"/>
    <property type="project" value="UniProtKB-ARBA"/>
</dbReference>
<dbReference type="PANTHER" id="PTHR32096">
    <property type="entry name" value="WRKY TRANSCRIPTION FACTOR 30-RELATED-RELATED"/>
    <property type="match status" value="1"/>
</dbReference>
<organism evidence="9 10">
    <name type="scientific">Solanum verrucosum</name>
    <dbReference type="NCBI Taxonomy" id="315347"/>
    <lineage>
        <taxon>Eukaryota</taxon>
        <taxon>Viridiplantae</taxon>
        <taxon>Streptophyta</taxon>
        <taxon>Embryophyta</taxon>
        <taxon>Tracheophyta</taxon>
        <taxon>Spermatophyta</taxon>
        <taxon>Magnoliopsida</taxon>
        <taxon>eudicotyledons</taxon>
        <taxon>Gunneridae</taxon>
        <taxon>Pentapetalae</taxon>
        <taxon>asterids</taxon>
        <taxon>lamiids</taxon>
        <taxon>Solanales</taxon>
        <taxon>Solanaceae</taxon>
        <taxon>Solanoideae</taxon>
        <taxon>Solaneae</taxon>
        <taxon>Solanum</taxon>
    </lineage>
</organism>
<dbReference type="InterPro" id="IPR036576">
    <property type="entry name" value="WRKY_dom_sf"/>
</dbReference>
<evidence type="ECO:0000256" key="2">
    <source>
        <dbReference type="ARBA" id="ARBA00023015"/>
    </source>
</evidence>
<dbReference type="InterPro" id="IPR044810">
    <property type="entry name" value="WRKY_plant"/>
</dbReference>
<keyword evidence="2" id="KW-0805">Transcription regulation</keyword>
<dbReference type="InterPro" id="IPR003657">
    <property type="entry name" value="WRKY_dom"/>
</dbReference>
<comment type="subcellular location">
    <subcellularLocation>
        <location evidence="1">Nucleus</location>
    </subcellularLocation>
</comment>
<dbReference type="SMART" id="SM00774">
    <property type="entry name" value="WRKY"/>
    <property type="match status" value="3"/>
</dbReference>
<keyword evidence="3" id="KW-0238">DNA-binding</keyword>
<evidence type="ECO:0000256" key="6">
    <source>
        <dbReference type="ARBA" id="ARBA00060850"/>
    </source>
</evidence>
<gene>
    <name evidence="9" type="ORF">MTR67_034019</name>
</gene>
<feature type="region of interest" description="Disordered" evidence="7">
    <location>
        <begin position="72"/>
        <end position="99"/>
    </location>
</feature>
<feature type="region of interest" description="Disordered" evidence="7">
    <location>
        <begin position="553"/>
        <end position="573"/>
    </location>
</feature>
<evidence type="ECO:0000313" key="10">
    <source>
        <dbReference type="Proteomes" id="UP001234989"/>
    </source>
</evidence>